<gene>
    <name evidence="2" type="ORF">K402DRAFT_4852</name>
</gene>
<proteinExistence type="predicted"/>
<evidence type="ECO:0000256" key="1">
    <source>
        <dbReference type="SAM" id="MobiDB-lite"/>
    </source>
</evidence>
<feature type="compositionally biased region" description="Acidic residues" evidence="1">
    <location>
        <begin position="41"/>
        <end position="51"/>
    </location>
</feature>
<dbReference type="AlphaFoldDB" id="A0A6G1HGJ6"/>
<accession>A0A6G1HGJ6</accession>
<feature type="compositionally biased region" description="Basic residues" evidence="1">
    <location>
        <begin position="108"/>
        <end position="123"/>
    </location>
</feature>
<feature type="compositionally biased region" description="Basic and acidic residues" evidence="1">
    <location>
        <begin position="1"/>
        <end position="14"/>
    </location>
</feature>
<evidence type="ECO:0000313" key="3">
    <source>
        <dbReference type="Proteomes" id="UP000800041"/>
    </source>
</evidence>
<keyword evidence="3" id="KW-1185">Reference proteome</keyword>
<dbReference type="EMBL" id="ML977137">
    <property type="protein sequence ID" value="KAF1992356.1"/>
    <property type="molecule type" value="Genomic_DNA"/>
</dbReference>
<feature type="region of interest" description="Disordered" evidence="1">
    <location>
        <begin position="1"/>
        <end position="199"/>
    </location>
</feature>
<name>A0A6G1HGJ6_9PEZI</name>
<feature type="compositionally biased region" description="Basic and acidic residues" evidence="1">
    <location>
        <begin position="90"/>
        <end position="107"/>
    </location>
</feature>
<reference evidence="2" key="1">
    <citation type="journal article" date="2020" name="Stud. Mycol.">
        <title>101 Dothideomycetes genomes: a test case for predicting lifestyles and emergence of pathogens.</title>
        <authorList>
            <person name="Haridas S."/>
            <person name="Albert R."/>
            <person name="Binder M."/>
            <person name="Bloem J."/>
            <person name="Labutti K."/>
            <person name="Salamov A."/>
            <person name="Andreopoulos B."/>
            <person name="Baker S."/>
            <person name="Barry K."/>
            <person name="Bills G."/>
            <person name="Bluhm B."/>
            <person name="Cannon C."/>
            <person name="Castanera R."/>
            <person name="Culley D."/>
            <person name="Daum C."/>
            <person name="Ezra D."/>
            <person name="Gonzalez J."/>
            <person name="Henrissat B."/>
            <person name="Kuo A."/>
            <person name="Liang C."/>
            <person name="Lipzen A."/>
            <person name="Lutzoni F."/>
            <person name="Magnuson J."/>
            <person name="Mondo S."/>
            <person name="Nolan M."/>
            <person name="Ohm R."/>
            <person name="Pangilinan J."/>
            <person name="Park H.-J."/>
            <person name="Ramirez L."/>
            <person name="Alfaro M."/>
            <person name="Sun H."/>
            <person name="Tritt A."/>
            <person name="Yoshinaga Y."/>
            <person name="Zwiers L.-H."/>
            <person name="Turgeon B."/>
            <person name="Goodwin S."/>
            <person name="Spatafora J."/>
            <person name="Crous P."/>
            <person name="Grigoriev I."/>
        </authorList>
    </citation>
    <scope>NUCLEOTIDE SEQUENCE</scope>
    <source>
        <strain evidence="2">CBS 113979</strain>
    </source>
</reference>
<feature type="compositionally biased region" description="Acidic residues" evidence="1">
    <location>
        <begin position="80"/>
        <end position="89"/>
    </location>
</feature>
<dbReference type="Proteomes" id="UP000800041">
    <property type="component" value="Unassembled WGS sequence"/>
</dbReference>
<feature type="compositionally biased region" description="Polar residues" evidence="1">
    <location>
        <begin position="142"/>
        <end position="152"/>
    </location>
</feature>
<feature type="compositionally biased region" description="Basic residues" evidence="1">
    <location>
        <begin position="170"/>
        <end position="189"/>
    </location>
</feature>
<sequence>MTRDDAIEAKERAIARSQVQVPQPKDSVASLSPAPPKTVDNADEGEGDEKEDSASAGRPEPVDSVDSLSQAQLETTDHAGEDEEDEKEVENEVEKVVEKGDEKVDEKKKKKKKKKNNKKNKKKNEKEDNASAGRPEPEGSVASLSQAPPETSNHAEEEEEVEKEDEKENKKKKKRKIKKNKKKSPRTRLPHMDPPPDDQFKAFVQDTTLQNMLSHARANPDEFKKLCHLVEDTKELLESGYHAPCEPNEVPISFNYDGYDVYDPRRPIFEDLRERDSRNWIDEYLTRADEIMCKETASFWDGKAVPQTPLTYKKMLLWEQSPRWCLSDKPKVWRRQTSGGKARWYSRAEFTLSLKGTQFERESESTHLKDTDSTMA</sequence>
<evidence type="ECO:0000313" key="2">
    <source>
        <dbReference type="EMBL" id="KAF1992356.1"/>
    </source>
</evidence>
<organism evidence="2 3">
    <name type="scientific">Aulographum hederae CBS 113979</name>
    <dbReference type="NCBI Taxonomy" id="1176131"/>
    <lineage>
        <taxon>Eukaryota</taxon>
        <taxon>Fungi</taxon>
        <taxon>Dikarya</taxon>
        <taxon>Ascomycota</taxon>
        <taxon>Pezizomycotina</taxon>
        <taxon>Dothideomycetes</taxon>
        <taxon>Pleosporomycetidae</taxon>
        <taxon>Aulographales</taxon>
        <taxon>Aulographaceae</taxon>
    </lineage>
</organism>
<protein>
    <submittedName>
        <fullName evidence="2">Uncharacterized protein</fullName>
    </submittedName>
</protein>